<keyword evidence="7" id="KW-0067">ATP-binding</keyword>
<proteinExistence type="inferred from homology"/>
<dbReference type="NCBIfam" id="TIGR00250">
    <property type="entry name" value="RNAse_H_YqgF"/>
    <property type="match status" value="1"/>
</dbReference>
<keyword evidence="7" id="KW-0547">Nucleotide-binding</keyword>
<dbReference type="GO" id="GO:0004386">
    <property type="term" value="F:helicase activity"/>
    <property type="evidence" value="ECO:0007669"/>
    <property type="project" value="UniProtKB-KW"/>
</dbReference>
<keyword evidence="8" id="KW-1185">Reference proteome</keyword>
<dbReference type="SUPFAM" id="SSF53098">
    <property type="entry name" value="Ribonuclease H-like"/>
    <property type="match status" value="1"/>
</dbReference>
<dbReference type="GO" id="GO:0004518">
    <property type="term" value="F:nuclease activity"/>
    <property type="evidence" value="ECO:0007669"/>
    <property type="project" value="UniProtKB-KW"/>
</dbReference>
<dbReference type="OrthoDB" id="9796140at2"/>
<dbReference type="InterPro" id="IPR037027">
    <property type="entry name" value="YqgF/RNaseH-like_dom_sf"/>
</dbReference>
<dbReference type="SMART" id="SM00732">
    <property type="entry name" value="YqgFc"/>
    <property type="match status" value="1"/>
</dbReference>
<evidence type="ECO:0000256" key="2">
    <source>
        <dbReference type="ARBA" id="ARBA00022517"/>
    </source>
</evidence>
<reference evidence="7 8" key="1">
    <citation type="submission" date="2015-07" db="EMBL/GenBank/DDBJ databases">
        <title>Genome analysis of myxobacterium Chondromyces crocatus Cm c5 reveals a high potential for natural compound synthesis and the genetic basis for the loss of fruiting body formation.</title>
        <authorList>
            <person name="Zaburannyi N."/>
            <person name="Bunk B."/>
            <person name="Maier J."/>
            <person name="Overmann J."/>
            <person name="Mueller R."/>
        </authorList>
    </citation>
    <scope>NUCLEOTIDE SEQUENCE [LARGE SCALE GENOMIC DNA]</scope>
    <source>
        <strain evidence="7 8">Cm c5</strain>
    </source>
</reference>
<dbReference type="STRING" id="52.CMC5_037910"/>
<keyword evidence="7" id="KW-0347">Helicase</keyword>
<comment type="similarity">
    <text evidence="5">Belongs to the YqgF HJR family.</text>
</comment>
<organism evidence="7 8">
    <name type="scientific">Chondromyces crocatus</name>
    <dbReference type="NCBI Taxonomy" id="52"/>
    <lineage>
        <taxon>Bacteria</taxon>
        <taxon>Pseudomonadati</taxon>
        <taxon>Myxococcota</taxon>
        <taxon>Polyangia</taxon>
        <taxon>Polyangiales</taxon>
        <taxon>Polyangiaceae</taxon>
        <taxon>Chondromyces</taxon>
    </lineage>
</organism>
<keyword evidence="1 5" id="KW-0963">Cytoplasm</keyword>
<dbReference type="Pfam" id="PF03652">
    <property type="entry name" value="RuvX"/>
    <property type="match status" value="1"/>
</dbReference>
<comment type="function">
    <text evidence="5">Could be a nuclease involved in processing of the 5'-end of pre-16S rRNA.</text>
</comment>
<dbReference type="KEGG" id="ccro:CMC5_037910"/>
<dbReference type="EMBL" id="CP012159">
    <property type="protein sequence ID" value="AKT39642.1"/>
    <property type="molecule type" value="Genomic_DNA"/>
</dbReference>
<gene>
    <name evidence="7" type="ORF">CMC5_037910</name>
</gene>
<dbReference type="InterPro" id="IPR006641">
    <property type="entry name" value="YqgF/RNaseH-like_dom"/>
</dbReference>
<keyword evidence="4 5" id="KW-0378">Hydrolase</keyword>
<sequence length="148" mass="15666">MVRKDSGLDEGRVAAIDLGAARIGVAVTDELGLMAHPRPPLDGSTGKAVLEALTSLAREEGVKRFLVGLPLNLDGREGSAARKATTFAQELANATGIAVELVDERLSTVEASRRLREGGVNSRRARKRIDGAAAAVLLQAWLDRRSGQ</sequence>
<dbReference type="HAMAP" id="MF_00651">
    <property type="entry name" value="Nuclease_YqgF"/>
    <property type="match status" value="1"/>
</dbReference>
<evidence type="ECO:0000256" key="1">
    <source>
        <dbReference type="ARBA" id="ARBA00022490"/>
    </source>
</evidence>
<dbReference type="CDD" id="cd16964">
    <property type="entry name" value="YqgF"/>
    <property type="match status" value="1"/>
</dbReference>
<dbReference type="RefSeq" id="WP_050431695.1">
    <property type="nucleotide sequence ID" value="NZ_CP012159.1"/>
</dbReference>
<evidence type="ECO:0000256" key="4">
    <source>
        <dbReference type="ARBA" id="ARBA00022801"/>
    </source>
</evidence>
<accession>A0A0K1EG34</accession>
<evidence type="ECO:0000256" key="5">
    <source>
        <dbReference type="HAMAP-Rule" id="MF_00651"/>
    </source>
</evidence>
<dbReference type="PATRIC" id="fig|52.7.peg.4172"/>
<feature type="domain" description="YqgF/RNase H-like" evidence="6">
    <location>
        <begin position="11"/>
        <end position="111"/>
    </location>
</feature>
<dbReference type="GO" id="GO:0016788">
    <property type="term" value="F:hydrolase activity, acting on ester bonds"/>
    <property type="evidence" value="ECO:0007669"/>
    <property type="project" value="UniProtKB-UniRule"/>
</dbReference>
<dbReference type="PANTHER" id="PTHR33317">
    <property type="entry name" value="POLYNUCLEOTIDYL TRANSFERASE, RIBONUCLEASE H-LIKE SUPERFAMILY PROTEIN"/>
    <property type="match status" value="1"/>
</dbReference>
<keyword evidence="2 5" id="KW-0690">Ribosome biogenesis</keyword>
<dbReference type="GO" id="GO:0000967">
    <property type="term" value="P:rRNA 5'-end processing"/>
    <property type="evidence" value="ECO:0007669"/>
    <property type="project" value="UniProtKB-UniRule"/>
</dbReference>
<dbReference type="GO" id="GO:0005829">
    <property type="term" value="C:cytosol"/>
    <property type="evidence" value="ECO:0007669"/>
    <property type="project" value="TreeGrafter"/>
</dbReference>
<evidence type="ECO:0000256" key="3">
    <source>
        <dbReference type="ARBA" id="ARBA00022722"/>
    </source>
</evidence>
<comment type="subcellular location">
    <subcellularLocation>
        <location evidence="5">Cytoplasm</location>
    </subcellularLocation>
</comment>
<evidence type="ECO:0000313" key="7">
    <source>
        <dbReference type="EMBL" id="AKT39642.1"/>
    </source>
</evidence>
<protein>
    <recommendedName>
        <fullName evidence="5">Putative pre-16S rRNA nuclease</fullName>
        <ecNumber evidence="5">3.1.-.-</ecNumber>
    </recommendedName>
</protein>
<name>A0A0K1EG34_CHOCO</name>
<dbReference type="AlphaFoldDB" id="A0A0K1EG34"/>
<dbReference type="EC" id="3.1.-.-" evidence="5"/>
<dbReference type="InterPro" id="IPR005227">
    <property type="entry name" value="YqgF"/>
</dbReference>
<evidence type="ECO:0000259" key="6">
    <source>
        <dbReference type="SMART" id="SM00732"/>
    </source>
</evidence>
<keyword evidence="3 5" id="KW-0540">Nuclease</keyword>
<dbReference type="PANTHER" id="PTHR33317:SF4">
    <property type="entry name" value="POLYNUCLEOTIDYL TRANSFERASE, RIBONUCLEASE H-LIKE SUPERFAMILY PROTEIN"/>
    <property type="match status" value="1"/>
</dbReference>
<evidence type="ECO:0000313" key="8">
    <source>
        <dbReference type="Proteomes" id="UP000067626"/>
    </source>
</evidence>
<dbReference type="InterPro" id="IPR012337">
    <property type="entry name" value="RNaseH-like_sf"/>
</dbReference>
<dbReference type="Proteomes" id="UP000067626">
    <property type="component" value="Chromosome"/>
</dbReference>
<dbReference type="Gene3D" id="3.30.420.140">
    <property type="entry name" value="YqgF/RNase H-like domain"/>
    <property type="match status" value="1"/>
</dbReference>